<dbReference type="Gene3D" id="1.50.10.20">
    <property type="match status" value="2"/>
</dbReference>
<evidence type="ECO:0000313" key="1">
    <source>
        <dbReference type="EMBL" id="BBO67284.1"/>
    </source>
</evidence>
<dbReference type="OrthoDB" id="9758578at2"/>
<dbReference type="SUPFAM" id="SSF48208">
    <property type="entry name" value="Six-hairpin glycosidases"/>
    <property type="match status" value="1"/>
</dbReference>
<name>A0A5K7YLS1_9BACT</name>
<dbReference type="Proteomes" id="UP000427906">
    <property type="component" value="Chromosome"/>
</dbReference>
<organism evidence="1 2">
    <name type="scientific">Desulfosarcina alkanivorans</name>
    <dbReference type="NCBI Taxonomy" id="571177"/>
    <lineage>
        <taxon>Bacteria</taxon>
        <taxon>Pseudomonadati</taxon>
        <taxon>Thermodesulfobacteriota</taxon>
        <taxon>Desulfobacteria</taxon>
        <taxon>Desulfobacterales</taxon>
        <taxon>Desulfosarcinaceae</taxon>
        <taxon>Desulfosarcina</taxon>
    </lineage>
</organism>
<proteinExistence type="predicted"/>
<gene>
    <name evidence="1" type="ORF">DSCA_12140</name>
</gene>
<dbReference type="GO" id="GO:0005975">
    <property type="term" value="P:carbohydrate metabolic process"/>
    <property type="evidence" value="ECO:0007669"/>
    <property type="project" value="InterPro"/>
</dbReference>
<dbReference type="EMBL" id="AP021874">
    <property type="protein sequence ID" value="BBO67284.1"/>
    <property type="molecule type" value="Genomic_DNA"/>
</dbReference>
<dbReference type="InterPro" id="IPR008928">
    <property type="entry name" value="6-hairpin_glycosidase_sf"/>
</dbReference>
<evidence type="ECO:0008006" key="3">
    <source>
        <dbReference type="Google" id="ProtNLM"/>
    </source>
</evidence>
<protein>
    <recommendedName>
        <fullName evidence="3">Squalene cyclase C-terminal domain-containing protein</fullName>
    </recommendedName>
</protein>
<dbReference type="AlphaFoldDB" id="A0A5K7YLS1"/>
<accession>A0A5K7YLS1</accession>
<reference evidence="1 2" key="1">
    <citation type="submission" date="2019-11" db="EMBL/GenBank/DDBJ databases">
        <title>Comparative genomics of hydrocarbon-degrading Desulfosarcina strains.</title>
        <authorList>
            <person name="Watanabe M."/>
            <person name="Kojima H."/>
            <person name="Fukui M."/>
        </authorList>
    </citation>
    <scope>NUCLEOTIDE SEQUENCE [LARGE SCALE GENOMIC DNA]</scope>
    <source>
        <strain evidence="1 2">PL12</strain>
    </source>
</reference>
<dbReference type="KEGG" id="dalk:DSCA_12140"/>
<keyword evidence="2" id="KW-1185">Reference proteome</keyword>
<sequence length="384" mass="43663">MIFKRRSFQSIRELVKDKAGFGINKTFDNDSHLQAAAEWILRAQEATEDKGVSRMYSLLKGWGPSYPETTGYIIPTLIEYGKKTNNDKFSKRALEMADWEIEIQLESGAVMAGTIDANPVAPTIFNTGQNLFGWIDAYKESNDERYLNAAVKAVKWMKEAQDEEGCWAKFHSPFAKFKVNTYNIRSAWGMCKVFNVTQERELLSAVEKNMNWVLTQQNENGWFDNNCLNDNKNPLTHTIGYTIEGILGIGLALNEPSYILAAQKTAEELLKVQQHDGSLPGRFNEKWKPVESWICLTGLAQIAICWWLLYDYTGNDNFKKGAAKANAFLKSTQDLENRNPGIRGGIKGSFPVNGGYGKYQYLNWAAKFFMDSLMLEDKHIENDY</sequence>
<dbReference type="RefSeq" id="WP_155315564.1">
    <property type="nucleotide sequence ID" value="NZ_AP021874.1"/>
</dbReference>
<evidence type="ECO:0000313" key="2">
    <source>
        <dbReference type="Proteomes" id="UP000427906"/>
    </source>
</evidence>